<comment type="caution">
    <text evidence="1">The sequence shown here is derived from an EMBL/GenBank/DDBJ whole genome shotgun (WGS) entry which is preliminary data.</text>
</comment>
<organism evidence="1 2">
    <name type="scientific">Pseudothauera rhizosphaerae</name>
    <dbReference type="NCBI Taxonomy" id="2565932"/>
    <lineage>
        <taxon>Bacteria</taxon>
        <taxon>Pseudomonadati</taxon>
        <taxon>Pseudomonadota</taxon>
        <taxon>Betaproteobacteria</taxon>
        <taxon>Rhodocyclales</taxon>
        <taxon>Zoogloeaceae</taxon>
        <taxon>Pseudothauera</taxon>
    </lineage>
</organism>
<evidence type="ECO:0000313" key="2">
    <source>
        <dbReference type="Proteomes" id="UP000307956"/>
    </source>
</evidence>
<reference evidence="1 2" key="1">
    <citation type="submission" date="2019-04" db="EMBL/GenBank/DDBJ databases">
        <title>Azoarcus rhizosphaerae sp. nov. isolated from rhizosphere of Ficus religiosa.</title>
        <authorList>
            <person name="Lin S.-Y."/>
            <person name="Hameed A."/>
            <person name="Hsu Y.-H."/>
            <person name="Young C.-C."/>
        </authorList>
    </citation>
    <scope>NUCLEOTIDE SEQUENCE [LARGE SCALE GENOMIC DNA]</scope>
    <source>
        <strain evidence="1 2">CC-YHH848</strain>
    </source>
</reference>
<dbReference type="AlphaFoldDB" id="A0A4S4AXW3"/>
<evidence type="ECO:0008006" key="3">
    <source>
        <dbReference type="Google" id="ProtNLM"/>
    </source>
</evidence>
<name>A0A4S4AXW3_9RHOO</name>
<dbReference type="GO" id="GO:0044660">
    <property type="term" value="P:viral release via pore formation in host cell membrane"/>
    <property type="evidence" value="ECO:0007669"/>
    <property type="project" value="InterPro"/>
</dbReference>
<proteinExistence type="predicted"/>
<protein>
    <recommendedName>
        <fullName evidence="3">Holin</fullName>
    </recommendedName>
</protein>
<keyword evidence="2" id="KW-1185">Reference proteome</keyword>
<dbReference type="OrthoDB" id="8596216at2"/>
<evidence type="ECO:0000313" key="1">
    <source>
        <dbReference type="EMBL" id="THF64463.1"/>
    </source>
</evidence>
<dbReference type="Proteomes" id="UP000307956">
    <property type="component" value="Unassembled WGS sequence"/>
</dbReference>
<dbReference type="EMBL" id="SSOD01000002">
    <property type="protein sequence ID" value="THF64463.1"/>
    <property type="molecule type" value="Genomic_DNA"/>
</dbReference>
<dbReference type="InterPro" id="IPR007633">
    <property type="entry name" value="Phage_P2_Holin"/>
</dbReference>
<sequence length="84" mass="8410">MFAAVGAFIGLGQLLASQERITARIIVGRCISTAGIATAAGSVLVFVPSLSPVGQIGIAAALASLGTSGLERLFQRIVGGRSEP</sequence>
<accession>A0A4S4AXW3</accession>
<gene>
    <name evidence="1" type="ORF">E6O51_03070</name>
</gene>
<dbReference type="Pfam" id="PF04550">
    <property type="entry name" value="Phage_holin_3_2"/>
    <property type="match status" value="1"/>
</dbReference>